<evidence type="ECO:0000313" key="3">
    <source>
        <dbReference type="Proteomes" id="UP000296049"/>
    </source>
</evidence>
<feature type="region of interest" description="Disordered" evidence="1">
    <location>
        <begin position="13"/>
        <end position="43"/>
    </location>
</feature>
<dbReference type="EMBL" id="KB744430">
    <property type="protein sequence ID" value="EOA95124.1"/>
    <property type="molecule type" value="Genomic_DNA"/>
</dbReference>
<name>R0L121_ANAPL</name>
<feature type="compositionally biased region" description="Polar residues" evidence="1">
    <location>
        <begin position="34"/>
        <end position="43"/>
    </location>
</feature>
<protein>
    <submittedName>
        <fullName evidence="2">Uncharacterized protein</fullName>
    </submittedName>
</protein>
<organism evidence="2 3">
    <name type="scientific">Anas platyrhynchos</name>
    <name type="common">Mallard</name>
    <name type="synonym">Anas boschas</name>
    <dbReference type="NCBI Taxonomy" id="8839"/>
    <lineage>
        <taxon>Eukaryota</taxon>
        <taxon>Metazoa</taxon>
        <taxon>Chordata</taxon>
        <taxon>Craniata</taxon>
        <taxon>Vertebrata</taxon>
        <taxon>Euteleostomi</taxon>
        <taxon>Archelosauria</taxon>
        <taxon>Archosauria</taxon>
        <taxon>Dinosauria</taxon>
        <taxon>Saurischia</taxon>
        <taxon>Theropoda</taxon>
        <taxon>Coelurosauria</taxon>
        <taxon>Aves</taxon>
        <taxon>Neognathae</taxon>
        <taxon>Galloanserae</taxon>
        <taxon>Anseriformes</taxon>
        <taxon>Anatidae</taxon>
        <taxon>Anatinae</taxon>
        <taxon>Anas</taxon>
    </lineage>
</organism>
<keyword evidence="3" id="KW-1185">Reference proteome</keyword>
<sequence>MHREVTLLCRKHGPATGKQAASPRTRNERAAGDNCSSGPTAPRYNSVSSAGDGHFLKCEQPCFVVMASQQLLALGLLQLPQHCSCFSLQSPSSLQIISGMDGDQHILKTLLSTFSRLLSVPPRS</sequence>
<gene>
    <name evidence="2" type="ORF">Anapl_06667</name>
</gene>
<accession>R0L121</accession>
<reference evidence="3" key="1">
    <citation type="journal article" date="2013" name="Nat. Genet.">
        <title>The duck genome and transcriptome provide insight into an avian influenza virus reservoir species.</title>
        <authorList>
            <person name="Huang Y."/>
            <person name="Li Y."/>
            <person name="Burt D.W."/>
            <person name="Chen H."/>
            <person name="Zhang Y."/>
            <person name="Qian W."/>
            <person name="Kim H."/>
            <person name="Gan S."/>
            <person name="Zhao Y."/>
            <person name="Li J."/>
            <person name="Yi K."/>
            <person name="Feng H."/>
            <person name="Zhu P."/>
            <person name="Li B."/>
            <person name="Liu Q."/>
            <person name="Fairley S."/>
            <person name="Magor K.E."/>
            <person name="Du Z."/>
            <person name="Hu X."/>
            <person name="Goodman L."/>
            <person name="Tafer H."/>
            <person name="Vignal A."/>
            <person name="Lee T."/>
            <person name="Kim K.W."/>
            <person name="Sheng Z."/>
            <person name="An Y."/>
            <person name="Searle S."/>
            <person name="Herrero J."/>
            <person name="Groenen M.A."/>
            <person name="Crooijmans R.P."/>
            <person name="Faraut T."/>
            <person name="Cai Q."/>
            <person name="Webster R.G."/>
            <person name="Aldridge J.R."/>
            <person name="Warren W.C."/>
            <person name="Bartschat S."/>
            <person name="Kehr S."/>
            <person name="Marz M."/>
            <person name="Stadler P.F."/>
            <person name="Smith J."/>
            <person name="Kraus R.H."/>
            <person name="Zhao Y."/>
            <person name="Ren L."/>
            <person name="Fei J."/>
            <person name="Morisson M."/>
            <person name="Kaiser P."/>
            <person name="Griffin D.K."/>
            <person name="Rao M."/>
            <person name="Pitel F."/>
            <person name="Wang J."/>
            <person name="Li N."/>
        </authorList>
    </citation>
    <scope>NUCLEOTIDE SEQUENCE [LARGE SCALE GENOMIC DNA]</scope>
</reference>
<evidence type="ECO:0000256" key="1">
    <source>
        <dbReference type="SAM" id="MobiDB-lite"/>
    </source>
</evidence>
<dbReference type="Proteomes" id="UP000296049">
    <property type="component" value="Unassembled WGS sequence"/>
</dbReference>
<dbReference type="AlphaFoldDB" id="R0L121"/>
<evidence type="ECO:0000313" key="2">
    <source>
        <dbReference type="EMBL" id="EOA95124.1"/>
    </source>
</evidence>
<proteinExistence type="predicted"/>